<organism evidence="1 2">
    <name type="scientific">Catharanthus roseus</name>
    <name type="common">Madagascar periwinkle</name>
    <name type="synonym">Vinca rosea</name>
    <dbReference type="NCBI Taxonomy" id="4058"/>
    <lineage>
        <taxon>Eukaryota</taxon>
        <taxon>Viridiplantae</taxon>
        <taxon>Streptophyta</taxon>
        <taxon>Embryophyta</taxon>
        <taxon>Tracheophyta</taxon>
        <taxon>Spermatophyta</taxon>
        <taxon>Magnoliopsida</taxon>
        <taxon>eudicotyledons</taxon>
        <taxon>Gunneridae</taxon>
        <taxon>Pentapetalae</taxon>
        <taxon>asterids</taxon>
        <taxon>lamiids</taxon>
        <taxon>Gentianales</taxon>
        <taxon>Apocynaceae</taxon>
        <taxon>Rauvolfioideae</taxon>
        <taxon>Vinceae</taxon>
        <taxon>Catharanthinae</taxon>
        <taxon>Catharanthus</taxon>
    </lineage>
</organism>
<reference evidence="2" key="1">
    <citation type="journal article" date="2023" name="Nat. Plants">
        <title>Single-cell RNA sequencing provides a high-resolution roadmap for understanding the multicellular compartmentation of specialized metabolism.</title>
        <authorList>
            <person name="Sun S."/>
            <person name="Shen X."/>
            <person name="Li Y."/>
            <person name="Li Y."/>
            <person name="Wang S."/>
            <person name="Li R."/>
            <person name="Zhang H."/>
            <person name="Shen G."/>
            <person name="Guo B."/>
            <person name="Wei J."/>
            <person name="Xu J."/>
            <person name="St-Pierre B."/>
            <person name="Chen S."/>
            <person name="Sun C."/>
        </authorList>
    </citation>
    <scope>NUCLEOTIDE SEQUENCE [LARGE SCALE GENOMIC DNA]</scope>
</reference>
<dbReference type="Proteomes" id="UP001060085">
    <property type="component" value="Linkage Group LG08"/>
</dbReference>
<gene>
    <name evidence="1" type="ORF">M9H77_35260</name>
</gene>
<sequence length="187" mass="22911">MFIRMHQKNLIRMDGEGKLDSVFWVHPQSKVSYEEFNDVIQDAICDYRWSQPSWPIHLVWFSTYISKDTETLVMPKIIRRYCIWHIMCKLLNKFKGLMEQFHKARKEFRSLIYDILTKLMFETNWNQFVAKYRLETNQWLIKVYSEREQWVPMYLNHIFWVGILSNQRSESIHAFFYGYLRSTSTLK</sequence>
<accession>A0ACB9ZS66</accession>
<proteinExistence type="predicted"/>
<dbReference type="EMBL" id="CM044708">
    <property type="protein sequence ID" value="KAI5649255.1"/>
    <property type="molecule type" value="Genomic_DNA"/>
</dbReference>
<evidence type="ECO:0000313" key="2">
    <source>
        <dbReference type="Proteomes" id="UP001060085"/>
    </source>
</evidence>
<keyword evidence="2" id="KW-1185">Reference proteome</keyword>
<evidence type="ECO:0000313" key="1">
    <source>
        <dbReference type="EMBL" id="KAI5649255.1"/>
    </source>
</evidence>
<protein>
    <submittedName>
        <fullName evidence="1">Uncharacterized protein</fullName>
    </submittedName>
</protein>
<name>A0ACB9ZS66_CATRO</name>
<comment type="caution">
    <text evidence="1">The sequence shown here is derived from an EMBL/GenBank/DDBJ whole genome shotgun (WGS) entry which is preliminary data.</text>
</comment>